<accession>A0A2T0H052</accession>
<evidence type="ECO:0000313" key="5">
    <source>
        <dbReference type="Proteomes" id="UP000239352"/>
    </source>
</evidence>
<dbReference type="AlphaFoldDB" id="A0A2T0H052"/>
<sequence length="174" mass="18809">MRVVVFRRHGPAEDVLEVVDVPVPVLGPRQVRIRLRARPVGPEDLRYVAGTHRRPVEMFPAVPGFGGCGFVDAVREEVALRCGTRVATPVTGTWQEYVAVDVADLVVLTGSVPDSVGCRVGTGLDPLSASPSWEGEGRSRRIGRGVVTEFDLSNVREAVRRVRRGSGDDLVLTG</sequence>
<evidence type="ECO:0000256" key="1">
    <source>
        <dbReference type="ARBA" id="ARBA00022857"/>
    </source>
</evidence>
<name>A0A2T0H052_ACTMO</name>
<evidence type="ECO:0000313" key="4">
    <source>
        <dbReference type="EMBL" id="PRW64746.1"/>
    </source>
</evidence>
<dbReference type="InterPro" id="IPR011032">
    <property type="entry name" value="GroES-like_sf"/>
</dbReference>
<dbReference type="Gene3D" id="3.90.180.10">
    <property type="entry name" value="Medium-chain alcohol dehydrogenases, catalytic domain"/>
    <property type="match status" value="1"/>
</dbReference>
<dbReference type="EMBL" id="PVSR01000002">
    <property type="protein sequence ID" value="PRW64746.1"/>
    <property type="molecule type" value="Genomic_DNA"/>
</dbReference>
<keyword evidence="5" id="KW-1185">Reference proteome</keyword>
<dbReference type="GO" id="GO:0016651">
    <property type="term" value="F:oxidoreductase activity, acting on NAD(P)H"/>
    <property type="evidence" value="ECO:0007669"/>
    <property type="project" value="TreeGrafter"/>
</dbReference>
<dbReference type="PANTHER" id="PTHR48106">
    <property type="entry name" value="QUINONE OXIDOREDUCTASE PIG3-RELATED"/>
    <property type="match status" value="1"/>
</dbReference>
<dbReference type="InParanoid" id="A0A2T0H052"/>
<dbReference type="RefSeq" id="WP_106112321.1">
    <property type="nucleotide sequence ID" value="NZ_PVSR01000002.1"/>
</dbReference>
<dbReference type="GO" id="GO:0070402">
    <property type="term" value="F:NADPH binding"/>
    <property type="evidence" value="ECO:0007669"/>
    <property type="project" value="TreeGrafter"/>
</dbReference>
<organism evidence="4 5">
    <name type="scientific">Actinopolyspora mortivallis</name>
    <dbReference type="NCBI Taxonomy" id="33906"/>
    <lineage>
        <taxon>Bacteria</taxon>
        <taxon>Bacillati</taxon>
        <taxon>Actinomycetota</taxon>
        <taxon>Actinomycetes</taxon>
        <taxon>Actinopolysporales</taxon>
        <taxon>Actinopolysporaceae</taxon>
        <taxon>Actinopolyspora</taxon>
    </lineage>
</organism>
<comment type="caution">
    <text evidence="4">The sequence shown here is derived from an EMBL/GenBank/DDBJ whole genome shotgun (WGS) entry which is preliminary data.</text>
</comment>
<keyword evidence="2" id="KW-0560">Oxidoreductase</keyword>
<reference evidence="4 5" key="1">
    <citation type="submission" date="2018-03" db="EMBL/GenBank/DDBJ databases">
        <title>Actinopolyspora mortivallis from Sahara, screening for active biomolecules.</title>
        <authorList>
            <person name="Selama O."/>
            <person name="Wellington E.M.H."/>
            <person name="Hacene H."/>
        </authorList>
    </citation>
    <scope>NUCLEOTIDE SEQUENCE [LARGE SCALE GENOMIC DNA]</scope>
    <source>
        <strain evidence="4 5">M5A</strain>
    </source>
</reference>
<dbReference type="InterPro" id="IPR013154">
    <property type="entry name" value="ADH-like_N"/>
</dbReference>
<evidence type="ECO:0000259" key="3">
    <source>
        <dbReference type="Pfam" id="PF08240"/>
    </source>
</evidence>
<dbReference type="PANTHER" id="PTHR48106:SF2">
    <property type="entry name" value="ZN2+-BINDING DEHYDROGENASE"/>
    <property type="match status" value="1"/>
</dbReference>
<dbReference type="STRING" id="1050202.GCA_000384035_00742"/>
<keyword evidence="1" id="KW-0521">NADP</keyword>
<gene>
    <name evidence="4" type="ORF">CEP50_02590</name>
</gene>
<dbReference type="SUPFAM" id="SSF50129">
    <property type="entry name" value="GroES-like"/>
    <property type="match status" value="1"/>
</dbReference>
<feature type="domain" description="Alcohol dehydrogenase-like N-terminal" evidence="3">
    <location>
        <begin position="27"/>
        <end position="106"/>
    </location>
</feature>
<protein>
    <recommendedName>
        <fullName evidence="3">Alcohol dehydrogenase-like N-terminal domain-containing protein</fullName>
    </recommendedName>
</protein>
<proteinExistence type="predicted"/>
<dbReference type="Pfam" id="PF08240">
    <property type="entry name" value="ADH_N"/>
    <property type="match status" value="1"/>
</dbReference>
<evidence type="ECO:0000256" key="2">
    <source>
        <dbReference type="ARBA" id="ARBA00023002"/>
    </source>
</evidence>
<dbReference type="Proteomes" id="UP000239352">
    <property type="component" value="Unassembled WGS sequence"/>
</dbReference>